<dbReference type="EMBL" id="QLTW01000217">
    <property type="protein sequence ID" value="MBT9145900.1"/>
    <property type="molecule type" value="Genomic_DNA"/>
</dbReference>
<dbReference type="InterPro" id="IPR005212">
    <property type="entry name" value="EvaA-like"/>
</dbReference>
<feature type="domain" description="dTDP-4-dehydro-6-deoxy-alpha-D-glucopyranose 2,3-dehydratase" evidence="1">
    <location>
        <begin position="275"/>
        <end position="476"/>
    </location>
</feature>
<evidence type="ECO:0000259" key="1">
    <source>
        <dbReference type="Pfam" id="PF03559"/>
    </source>
</evidence>
<dbReference type="Pfam" id="PF03559">
    <property type="entry name" value="Hexose_dehydrat"/>
    <property type="match status" value="2"/>
</dbReference>
<evidence type="ECO:0000313" key="3">
    <source>
        <dbReference type="Proteomes" id="UP000811545"/>
    </source>
</evidence>
<name>A0A9E2BJZ8_PSYF1</name>
<accession>A0A9E2BJZ8</accession>
<reference evidence="2 3" key="1">
    <citation type="journal article" date="2021" name="bioRxiv">
        <title>Unique metabolic strategies in Hadean analogues reveal hints for primordial physiology.</title>
        <authorList>
            <person name="Nobu M.K."/>
            <person name="Nakai R."/>
            <person name="Tamazawa S."/>
            <person name="Mori H."/>
            <person name="Toyoda A."/>
            <person name="Ijiri A."/>
            <person name="Suzuki S."/>
            <person name="Kurokawa K."/>
            <person name="Kamagata Y."/>
            <person name="Tamaki H."/>
        </authorList>
    </citation>
    <scope>NUCLEOTIDE SEQUENCE [LARGE SCALE GENOMIC DNA]</scope>
    <source>
        <strain evidence="2">BS525</strain>
    </source>
</reference>
<feature type="domain" description="dTDP-4-dehydro-6-deoxy-alpha-D-glucopyranose 2,3-dehydratase" evidence="1">
    <location>
        <begin position="24"/>
        <end position="230"/>
    </location>
</feature>
<evidence type="ECO:0000313" key="2">
    <source>
        <dbReference type="EMBL" id="MBT9145900.1"/>
    </source>
</evidence>
<dbReference type="AlphaFoldDB" id="A0A9E2BJZ8"/>
<protein>
    <recommendedName>
        <fullName evidence="1">dTDP-4-dehydro-6-deoxy-alpha-D-glucopyranose 2,3-dehydratase domain-containing protein</fullName>
    </recommendedName>
</protein>
<sequence>MNQSKHFDFLRSALTLENPFMPTETLVSWMKAKNEEVVVNINPMPLEKLRLWHFDEATGDLVHDSGKFFSIIGIDIQTDWGNVPHWQQPIINQAEVGFLGFVVKKINGVLHFLMQAKIEPGNINYVQLSPTIQATKSNYTQVHKGKKPLYLEYFNGEKPVDVLVDQLQSEQGARFLRKRNRNVIVEVSGKEADELPEYDNFCWLTLGQIKYLLQHDNLINMDTRTVISCIAYGSFSADITDLYNTLQKSFGVKENPYMGFLTSGILGERQLHNTDTIISWITRLKSRYDLFVNRMPLKDVQKWTRDDMSIFHEEGKYFSVIGVEVEIGNREVQTWCQPLVKSSQEGIIAYIVKRINGVYHFLVQAKLESGNFDIIELAPTVQCLTGNYRAGLNEYTVPFLDIILSAKKEQIIFDAFQSEEGGRFFREQNRNIIMEVGDEFGTEVPDNYIWMTLEQILTFIKFNNFLNVEARSLISAIRFA</sequence>
<dbReference type="Gene3D" id="3.90.79.40">
    <property type="entry name" value="EvaA sugar 2,3-dehydratase subunit"/>
    <property type="match status" value="2"/>
</dbReference>
<comment type="caution">
    <text evidence="2">The sequence shown here is derived from an EMBL/GenBank/DDBJ whole genome shotgun (WGS) entry which is preliminary data.</text>
</comment>
<gene>
    <name evidence="2" type="ORF">DDT42_01777</name>
</gene>
<organism evidence="2 3">
    <name type="scientific">Psychracetigena formicireducens</name>
    <dbReference type="NCBI Taxonomy" id="2986056"/>
    <lineage>
        <taxon>Bacteria</taxon>
        <taxon>Bacillati</taxon>
        <taxon>Candidatus Lithacetigenota</taxon>
        <taxon>Candidatus Psychracetigena</taxon>
    </lineage>
</organism>
<dbReference type="Proteomes" id="UP000811545">
    <property type="component" value="Unassembled WGS sequence"/>
</dbReference>
<dbReference type="InterPro" id="IPR038153">
    <property type="entry name" value="EvaA-like_sf"/>
</dbReference>
<proteinExistence type="predicted"/>
<dbReference type="GO" id="GO:0016829">
    <property type="term" value="F:lyase activity"/>
    <property type="evidence" value="ECO:0007669"/>
    <property type="project" value="InterPro"/>
</dbReference>